<evidence type="ECO:0008006" key="3">
    <source>
        <dbReference type="Google" id="ProtNLM"/>
    </source>
</evidence>
<dbReference type="AlphaFoldDB" id="M2QUZ2"/>
<proteinExistence type="predicted"/>
<gene>
    <name evidence="1" type="ORF">CERSUDRAFT_106552</name>
</gene>
<evidence type="ECO:0000313" key="2">
    <source>
        <dbReference type="Proteomes" id="UP000016930"/>
    </source>
</evidence>
<protein>
    <recommendedName>
        <fullName evidence="3">F-box domain-containing protein</fullName>
    </recommendedName>
</protein>
<sequence length="379" mass="42673">MLPSLHTLNLSLREFPEEQQHIIFNILFGEKLKTLRVVASVNFPIKLLAYVPFLSPNVDNLTISGQTHDTWDVEKLSRIFTPAFNLRQCDMKMPDLANKALEVLRWLALFPNISTLGLSLGESFSLALSTKDYEAWGPAFQSVKELLIQADYTTFISPLLRLFSSAPLTSFDIQISAIIPDTDLSGLILTLTRLFDRNLLKRFHLSAIGVYEIGPLLSLSNLEDVSLDPTPPEMDNTRLRDMISSWPRLRRLKLCCEEWEQSNLTLQALILLADAYPGLLYVNMDLNAAEVPANPPQQSRRPARFRSLDEIFLQFSVMEHPRDVAAFLHELVPEHTAVRAWMSDRSNPAAGEMMAALASLRSAQREGSADSHLNTEAVD</sequence>
<dbReference type="Gene3D" id="3.80.10.10">
    <property type="entry name" value="Ribonuclease Inhibitor"/>
    <property type="match status" value="1"/>
</dbReference>
<name>M2QUZ2_CERS8</name>
<dbReference type="EMBL" id="KB445799">
    <property type="protein sequence ID" value="EMD35890.1"/>
    <property type="molecule type" value="Genomic_DNA"/>
</dbReference>
<accession>M2QUZ2</accession>
<dbReference type="Proteomes" id="UP000016930">
    <property type="component" value="Unassembled WGS sequence"/>
</dbReference>
<dbReference type="HOGENOM" id="CLU_729582_0_0_1"/>
<organism evidence="1 2">
    <name type="scientific">Ceriporiopsis subvermispora (strain B)</name>
    <name type="common">White-rot fungus</name>
    <name type="synonym">Gelatoporia subvermispora</name>
    <dbReference type="NCBI Taxonomy" id="914234"/>
    <lineage>
        <taxon>Eukaryota</taxon>
        <taxon>Fungi</taxon>
        <taxon>Dikarya</taxon>
        <taxon>Basidiomycota</taxon>
        <taxon>Agaricomycotina</taxon>
        <taxon>Agaricomycetes</taxon>
        <taxon>Polyporales</taxon>
        <taxon>Gelatoporiaceae</taxon>
        <taxon>Gelatoporia</taxon>
    </lineage>
</organism>
<keyword evidence="2" id="KW-1185">Reference proteome</keyword>
<evidence type="ECO:0000313" key="1">
    <source>
        <dbReference type="EMBL" id="EMD35890.1"/>
    </source>
</evidence>
<dbReference type="InterPro" id="IPR032675">
    <property type="entry name" value="LRR_dom_sf"/>
</dbReference>
<reference evidence="1 2" key="1">
    <citation type="journal article" date="2012" name="Proc. Natl. Acad. Sci. U.S.A.">
        <title>Comparative genomics of Ceriporiopsis subvermispora and Phanerochaete chrysosporium provide insight into selective ligninolysis.</title>
        <authorList>
            <person name="Fernandez-Fueyo E."/>
            <person name="Ruiz-Duenas F.J."/>
            <person name="Ferreira P."/>
            <person name="Floudas D."/>
            <person name="Hibbett D.S."/>
            <person name="Canessa P."/>
            <person name="Larrondo L.F."/>
            <person name="James T.Y."/>
            <person name="Seelenfreund D."/>
            <person name="Lobos S."/>
            <person name="Polanco R."/>
            <person name="Tello M."/>
            <person name="Honda Y."/>
            <person name="Watanabe T."/>
            <person name="Watanabe T."/>
            <person name="Ryu J.S."/>
            <person name="Kubicek C.P."/>
            <person name="Schmoll M."/>
            <person name="Gaskell J."/>
            <person name="Hammel K.E."/>
            <person name="St John F.J."/>
            <person name="Vanden Wymelenberg A."/>
            <person name="Sabat G."/>
            <person name="Splinter BonDurant S."/>
            <person name="Syed K."/>
            <person name="Yadav J.S."/>
            <person name="Doddapaneni H."/>
            <person name="Subramanian V."/>
            <person name="Lavin J.L."/>
            <person name="Oguiza J.A."/>
            <person name="Perez G."/>
            <person name="Pisabarro A.G."/>
            <person name="Ramirez L."/>
            <person name="Santoyo F."/>
            <person name="Master E."/>
            <person name="Coutinho P.M."/>
            <person name="Henrissat B."/>
            <person name="Lombard V."/>
            <person name="Magnuson J.K."/>
            <person name="Kuees U."/>
            <person name="Hori C."/>
            <person name="Igarashi K."/>
            <person name="Samejima M."/>
            <person name="Held B.W."/>
            <person name="Barry K.W."/>
            <person name="LaButti K.M."/>
            <person name="Lapidus A."/>
            <person name="Lindquist E.A."/>
            <person name="Lucas S.M."/>
            <person name="Riley R."/>
            <person name="Salamov A.A."/>
            <person name="Hoffmeister D."/>
            <person name="Schwenk D."/>
            <person name="Hadar Y."/>
            <person name="Yarden O."/>
            <person name="de Vries R.P."/>
            <person name="Wiebenga A."/>
            <person name="Stenlid J."/>
            <person name="Eastwood D."/>
            <person name="Grigoriev I.V."/>
            <person name="Berka R.M."/>
            <person name="Blanchette R.A."/>
            <person name="Kersten P."/>
            <person name="Martinez A.T."/>
            <person name="Vicuna R."/>
            <person name="Cullen D."/>
        </authorList>
    </citation>
    <scope>NUCLEOTIDE SEQUENCE [LARGE SCALE GENOMIC DNA]</scope>
    <source>
        <strain evidence="1 2">B</strain>
    </source>
</reference>